<dbReference type="InterPro" id="IPR005872">
    <property type="entry name" value="SUI1_arc_bac"/>
</dbReference>
<name>A0ABD5P9X7_9EURY</name>
<proteinExistence type="inferred from homology"/>
<dbReference type="Proteomes" id="UP001595921">
    <property type="component" value="Unassembled WGS sequence"/>
</dbReference>
<comment type="similarity">
    <text evidence="1">Belongs to the SUI1 family.</text>
</comment>
<dbReference type="EMBL" id="JBHSDS010000003">
    <property type="protein sequence ID" value="MFC4357244.1"/>
    <property type="molecule type" value="Genomic_DNA"/>
</dbReference>
<dbReference type="Pfam" id="PF01253">
    <property type="entry name" value="SUI1"/>
    <property type="match status" value="1"/>
</dbReference>
<reference evidence="5 6" key="1">
    <citation type="journal article" date="2019" name="Int. J. Syst. Evol. Microbiol.">
        <title>The Global Catalogue of Microorganisms (GCM) 10K type strain sequencing project: providing services to taxonomists for standard genome sequencing and annotation.</title>
        <authorList>
            <consortium name="The Broad Institute Genomics Platform"/>
            <consortium name="The Broad Institute Genome Sequencing Center for Infectious Disease"/>
            <person name="Wu L."/>
            <person name="Ma J."/>
        </authorList>
    </citation>
    <scope>NUCLEOTIDE SEQUENCE [LARGE SCALE GENOMIC DNA]</scope>
    <source>
        <strain evidence="5 6">CGMCC 1.12553</strain>
    </source>
</reference>
<sequence>MADDFSKVTGLPDDLGIEDDLRRSEEVLTVRTDTRRYGKAMTIIEGFEDGEDLRELASSLKRSLACGGTVEGDTIELQGNHVARVPDLLREHGYAVEER</sequence>
<dbReference type="NCBIfam" id="NF002096">
    <property type="entry name" value="PRK00939.1"/>
    <property type="match status" value="1"/>
</dbReference>
<dbReference type="AlphaFoldDB" id="A0ABD5P9X7"/>
<accession>A0ABD5P9X7</accession>
<evidence type="ECO:0000313" key="6">
    <source>
        <dbReference type="Proteomes" id="UP001595921"/>
    </source>
</evidence>
<dbReference type="PANTHER" id="PTHR12789:SF0">
    <property type="entry name" value="DENSITY-REGULATED PROTEIN"/>
    <property type="match status" value="1"/>
</dbReference>
<dbReference type="RefSeq" id="WP_390202882.1">
    <property type="nucleotide sequence ID" value="NZ_JAODIW010000006.1"/>
</dbReference>
<dbReference type="InterPro" id="IPR001950">
    <property type="entry name" value="SUI1"/>
</dbReference>
<evidence type="ECO:0000256" key="1">
    <source>
        <dbReference type="ARBA" id="ARBA00005422"/>
    </source>
</evidence>
<feature type="domain" description="SUI1" evidence="4">
    <location>
        <begin position="28"/>
        <end position="93"/>
    </location>
</feature>
<dbReference type="CDD" id="cd11567">
    <property type="entry name" value="YciH_like"/>
    <property type="match status" value="1"/>
</dbReference>
<dbReference type="InterPro" id="IPR050318">
    <property type="entry name" value="DENR/SUI1_TIF"/>
</dbReference>
<dbReference type="GO" id="GO:0006412">
    <property type="term" value="P:translation"/>
    <property type="evidence" value="ECO:0007669"/>
    <property type="project" value="UniProtKB-KW"/>
</dbReference>
<dbReference type="PROSITE" id="PS50296">
    <property type="entry name" value="SUI1"/>
    <property type="match status" value="1"/>
</dbReference>
<evidence type="ECO:0000313" key="5">
    <source>
        <dbReference type="EMBL" id="MFC4357244.1"/>
    </source>
</evidence>
<dbReference type="Gene3D" id="3.30.780.10">
    <property type="entry name" value="SUI1-like domain"/>
    <property type="match status" value="1"/>
</dbReference>
<gene>
    <name evidence="5" type="primary">yciH</name>
    <name evidence="5" type="ORF">ACFO0N_04685</name>
</gene>
<dbReference type="PANTHER" id="PTHR12789">
    <property type="entry name" value="DENSITY-REGULATED PROTEIN HOMOLOG"/>
    <property type="match status" value="1"/>
</dbReference>
<dbReference type="GO" id="GO:0006417">
    <property type="term" value="P:regulation of translation"/>
    <property type="evidence" value="ECO:0007669"/>
    <property type="project" value="UniProtKB-KW"/>
</dbReference>
<protein>
    <submittedName>
        <fullName evidence="5">Stress response translation initiation inhibitor YciH</fullName>
    </submittedName>
</protein>
<dbReference type="InterPro" id="IPR036877">
    <property type="entry name" value="SUI1_dom_sf"/>
</dbReference>
<organism evidence="5 6">
    <name type="scientific">Halobium salinum</name>
    <dbReference type="NCBI Taxonomy" id="1364940"/>
    <lineage>
        <taxon>Archaea</taxon>
        <taxon>Methanobacteriati</taxon>
        <taxon>Methanobacteriota</taxon>
        <taxon>Stenosarchaea group</taxon>
        <taxon>Halobacteria</taxon>
        <taxon>Halobacteriales</taxon>
        <taxon>Haloferacaceae</taxon>
        <taxon>Halobium</taxon>
    </lineage>
</organism>
<keyword evidence="6" id="KW-1185">Reference proteome</keyword>
<comment type="caution">
    <text evidence="5">The sequence shown here is derived from an EMBL/GenBank/DDBJ whole genome shotgun (WGS) entry which is preliminary data.</text>
</comment>
<keyword evidence="2" id="KW-0810">Translation regulation</keyword>
<dbReference type="SUPFAM" id="SSF55159">
    <property type="entry name" value="eIF1-like"/>
    <property type="match status" value="1"/>
</dbReference>
<evidence type="ECO:0000256" key="2">
    <source>
        <dbReference type="ARBA" id="ARBA00022845"/>
    </source>
</evidence>
<evidence type="ECO:0000259" key="4">
    <source>
        <dbReference type="PROSITE" id="PS50296"/>
    </source>
</evidence>
<keyword evidence="3" id="KW-0648">Protein biosynthesis</keyword>
<evidence type="ECO:0000256" key="3">
    <source>
        <dbReference type="ARBA" id="ARBA00022917"/>
    </source>
</evidence>